<dbReference type="Proteomes" id="UP001420932">
    <property type="component" value="Unassembled WGS sequence"/>
</dbReference>
<evidence type="ECO:0000256" key="5">
    <source>
        <dbReference type="ARBA" id="ARBA00023157"/>
    </source>
</evidence>
<dbReference type="InterPro" id="IPR018188">
    <property type="entry name" value="RNase_T2_His_AS_1"/>
</dbReference>
<dbReference type="FunFam" id="3.90.730.10:FF:000003">
    <property type="entry name" value="Ribonuclease 3"/>
    <property type="match status" value="1"/>
</dbReference>
<accession>A0AAP0I2C9</accession>
<dbReference type="CDD" id="cd01061">
    <property type="entry name" value="RNase_T2_euk"/>
    <property type="match status" value="1"/>
</dbReference>
<evidence type="ECO:0000256" key="6">
    <source>
        <dbReference type="ARBA" id="ARBA00023239"/>
    </source>
</evidence>
<dbReference type="GO" id="GO:0005576">
    <property type="term" value="C:extracellular region"/>
    <property type="evidence" value="ECO:0007669"/>
    <property type="project" value="TreeGrafter"/>
</dbReference>
<dbReference type="GO" id="GO:0016787">
    <property type="term" value="F:hydrolase activity"/>
    <property type="evidence" value="ECO:0007669"/>
    <property type="project" value="UniProtKB-KW"/>
</dbReference>
<sequence length="254" mass="28771">MYKKVLLLHQLFFPTMKPLLVFGALLISISSAQLLLVVCASQDFDYFYFVQQWPGSYCDTKRSCCYPKSGKPAEDFSIHGLWPQYNDGSYPSNCDYHASFDPSAISDLKSRMEREWPTLACPSGDGDKFWSHEWEKHGTCSASYLDQHGYFEAALNLKERANLLKALQNAGIEPDGRFYSLESIKEAIREGTGYTPGIECNVDKSGESQIFQVFMCADTSASKFIDCPSLLRRRCSSKIKFPQFLRGSEDLMSE</sequence>
<feature type="active site" evidence="7">
    <location>
        <position position="133"/>
    </location>
</feature>
<reference evidence="9 10" key="1">
    <citation type="submission" date="2024-01" db="EMBL/GenBank/DDBJ databases">
        <title>Genome assemblies of Stephania.</title>
        <authorList>
            <person name="Yang L."/>
        </authorList>
    </citation>
    <scope>NUCLEOTIDE SEQUENCE [LARGE SCALE GENOMIC DNA]</scope>
    <source>
        <strain evidence="9">YNDBR</strain>
        <tissue evidence="9">Leaf</tissue>
    </source>
</reference>
<dbReference type="InterPro" id="IPR036430">
    <property type="entry name" value="RNase_T2-like_sf"/>
</dbReference>
<evidence type="ECO:0000313" key="9">
    <source>
        <dbReference type="EMBL" id="KAK9107592.1"/>
    </source>
</evidence>
<evidence type="ECO:0000256" key="3">
    <source>
        <dbReference type="ARBA" id="ARBA00022759"/>
    </source>
</evidence>
<feature type="active site" evidence="7">
    <location>
        <position position="79"/>
    </location>
</feature>
<organism evidence="9 10">
    <name type="scientific">Stephania yunnanensis</name>
    <dbReference type="NCBI Taxonomy" id="152371"/>
    <lineage>
        <taxon>Eukaryota</taxon>
        <taxon>Viridiplantae</taxon>
        <taxon>Streptophyta</taxon>
        <taxon>Embryophyta</taxon>
        <taxon>Tracheophyta</taxon>
        <taxon>Spermatophyta</taxon>
        <taxon>Magnoliopsida</taxon>
        <taxon>Ranunculales</taxon>
        <taxon>Menispermaceae</taxon>
        <taxon>Menispermoideae</taxon>
        <taxon>Cissampelideae</taxon>
        <taxon>Stephania</taxon>
    </lineage>
</organism>
<keyword evidence="5" id="KW-1015">Disulfide bond</keyword>
<comment type="caution">
    <text evidence="9">The sequence shown here is derived from an EMBL/GenBank/DDBJ whole genome shotgun (WGS) entry which is preliminary data.</text>
</comment>
<dbReference type="InterPro" id="IPR033697">
    <property type="entry name" value="Ribonuclease_T2_eukaryotic"/>
</dbReference>
<name>A0AAP0I2C9_9MAGN</name>
<dbReference type="GO" id="GO:0003723">
    <property type="term" value="F:RNA binding"/>
    <property type="evidence" value="ECO:0007669"/>
    <property type="project" value="InterPro"/>
</dbReference>
<gene>
    <name evidence="9" type="ORF">Syun_023603</name>
</gene>
<dbReference type="PROSITE" id="PS00530">
    <property type="entry name" value="RNASE_T2_1"/>
    <property type="match status" value="1"/>
</dbReference>
<keyword evidence="3" id="KW-0255">Endonuclease</keyword>
<evidence type="ECO:0000256" key="2">
    <source>
        <dbReference type="ARBA" id="ARBA00022722"/>
    </source>
</evidence>
<evidence type="ECO:0000256" key="7">
    <source>
        <dbReference type="PIRSR" id="PIRSR633697-1"/>
    </source>
</evidence>
<dbReference type="InterPro" id="IPR001568">
    <property type="entry name" value="RNase_T2-like"/>
</dbReference>
<feature type="active site" evidence="7">
    <location>
        <position position="137"/>
    </location>
</feature>
<proteinExistence type="inferred from homology"/>
<keyword evidence="6" id="KW-0456">Lyase</keyword>
<dbReference type="SUPFAM" id="SSF55895">
    <property type="entry name" value="Ribonuclease Rh-like"/>
    <property type="match status" value="1"/>
</dbReference>
<dbReference type="PANTHER" id="PTHR11240:SF75">
    <property type="entry name" value="RIBONUCLEASE 3"/>
    <property type="match status" value="1"/>
</dbReference>
<evidence type="ECO:0000256" key="8">
    <source>
        <dbReference type="RuleBase" id="RU004328"/>
    </source>
</evidence>
<dbReference type="PROSITE" id="PS00531">
    <property type="entry name" value="RNASE_T2_2"/>
    <property type="match status" value="1"/>
</dbReference>
<keyword evidence="10" id="KW-1185">Reference proteome</keyword>
<dbReference type="AlphaFoldDB" id="A0AAP0I2C9"/>
<evidence type="ECO:0000256" key="1">
    <source>
        <dbReference type="ARBA" id="ARBA00007469"/>
    </source>
</evidence>
<dbReference type="PANTHER" id="PTHR11240">
    <property type="entry name" value="RIBONUCLEASE T2"/>
    <property type="match status" value="1"/>
</dbReference>
<dbReference type="GO" id="GO:0006401">
    <property type="term" value="P:RNA catabolic process"/>
    <property type="evidence" value="ECO:0007669"/>
    <property type="project" value="TreeGrafter"/>
</dbReference>
<comment type="similarity">
    <text evidence="1 8">Belongs to the RNase T2 family.</text>
</comment>
<evidence type="ECO:0000313" key="10">
    <source>
        <dbReference type="Proteomes" id="UP001420932"/>
    </source>
</evidence>
<keyword evidence="2" id="KW-0540">Nuclease</keyword>
<evidence type="ECO:0000256" key="4">
    <source>
        <dbReference type="ARBA" id="ARBA00022801"/>
    </source>
</evidence>
<dbReference type="GO" id="GO:0033897">
    <property type="term" value="F:ribonuclease T2 activity"/>
    <property type="evidence" value="ECO:0007669"/>
    <property type="project" value="InterPro"/>
</dbReference>
<keyword evidence="4" id="KW-0378">Hydrolase</keyword>
<dbReference type="Pfam" id="PF00445">
    <property type="entry name" value="Ribonuclease_T2"/>
    <property type="match status" value="1"/>
</dbReference>
<dbReference type="EMBL" id="JBBNAF010000010">
    <property type="protein sequence ID" value="KAK9107592.1"/>
    <property type="molecule type" value="Genomic_DNA"/>
</dbReference>
<dbReference type="Gene3D" id="3.90.730.10">
    <property type="entry name" value="Ribonuclease T2-like"/>
    <property type="match status" value="1"/>
</dbReference>
<protein>
    <submittedName>
        <fullName evidence="9">Uncharacterized protein</fullName>
    </submittedName>
</protein>
<dbReference type="InterPro" id="IPR033130">
    <property type="entry name" value="RNase_T2_His_AS_2"/>
</dbReference>